<proteinExistence type="predicted"/>
<keyword evidence="2" id="KW-1185">Reference proteome</keyword>
<comment type="caution">
    <text evidence="1">The sequence shown here is derived from an EMBL/GenBank/DDBJ whole genome shotgun (WGS) entry which is preliminary data.</text>
</comment>
<evidence type="ECO:0000313" key="2">
    <source>
        <dbReference type="Proteomes" id="UP001630127"/>
    </source>
</evidence>
<gene>
    <name evidence="1" type="ORF">ACH5RR_041505</name>
</gene>
<reference evidence="1 2" key="1">
    <citation type="submission" date="2024-11" db="EMBL/GenBank/DDBJ databases">
        <title>A near-complete genome assembly of Cinchona calisaya.</title>
        <authorList>
            <person name="Lian D.C."/>
            <person name="Zhao X.W."/>
            <person name="Wei L."/>
        </authorList>
    </citation>
    <scope>NUCLEOTIDE SEQUENCE [LARGE SCALE GENOMIC DNA]</scope>
    <source>
        <tissue evidence="1">Nenye</tissue>
    </source>
</reference>
<dbReference type="Proteomes" id="UP001630127">
    <property type="component" value="Unassembled WGS sequence"/>
</dbReference>
<evidence type="ECO:0000313" key="1">
    <source>
        <dbReference type="EMBL" id="KAL3498773.1"/>
    </source>
</evidence>
<sequence>MGEGHFRKCLSKGISQLISSMDMSNHHLLVLNLTSNIMKINCNIIHAAVKYRILAQGPIALDSKRKNNTVKGFSSFENIILTSCNDTGSRNLGGRVGRVGLNSSSITTNSWTNWRLRERYLGGYDTGWRDREEEDCRWYVIEGIRKG</sequence>
<dbReference type="AlphaFoldDB" id="A0ABD2XV05"/>
<dbReference type="EMBL" id="JBJUIK010000017">
    <property type="protein sequence ID" value="KAL3498773.1"/>
    <property type="molecule type" value="Genomic_DNA"/>
</dbReference>
<name>A0ABD2XV05_9GENT</name>
<protein>
    <submittedName>
        <fullName evidence="1">Uncharacterized protein</fullName>
    </submittedName>
</protein>
<organism evidence="1 2">
    <name type="scientific">Cinchona calisaya</name>
    <dbReference type="NCBI Taxonomy" id="153742"/>
    <lineage>
        <taxon>Eukaryota</taxon>
        <taxon>Viridiplantae</taxon>
        <taxon>Streptophyta</taxon>
        <taxon>Embryophyta</taxon>
        <taxon>Tracheophyta</taxon>
        <taxon>Spermatophyta</taxon>
        <taxon>Magnoliopsida</taxon>
        <taxon>eudicotyledons</taxon>
        <taxon>Gunneridae</taxon>
        <taxon>Pentapetalae</taxon>
        <taxon>asterids</taxon>
        <taxon>lamiids</taxon>
        <taxon>Gentianales</taxon>
        <taxon>Rubiaceae</taxon>
        <taxon>Cinchonoideae</taxon>
        <taxon>Cinchoneae</taxon>
        <taxon>Cinchona</taxon>
    </lineage>
</organism>
<accession>A0ABD2XV05</accession>